<reference evidence="3" key="1">
    <citation type="submission" date="2021-09" db="EMBL/GenBank/DDBJ databases">
        <title>Genome of Aequorivita sp. strain F64183.</title>
        <authorList>
            <person name="Wang Y."/>
        </authorList>
    </citation>
    <scope>NUCLEOTIDE SEQUENCE</scope>
    <source>
        <strain evidence="3">F64183</strain>
    </source>
</reference>
<evidence type="ECO:0000256" key="1">
    <source>
        <dbReference type="ARBA" id="ARBA00022729"/>
    </source>
</evidence>
<accession>A0A9X1R2N7</accession>
<dbReference type="NCBIfam" id="TIGR04183">
    <property type="entry name" value="Por_Secre_tail"/>
    <property type="match status" value="1"/>
</dbReference>
<proteinExistence type="predicted"/>
<dbReference type="AlphaFoldDB" id="A0A9X1R2N7"/>
<keyword evidence="4" id="KW-1185">Reference proteome</keyword>
<dbReference type="InterPro" id="IPR026444">
    <property type="entry name" value="Secre_tail"/>
</dbReference>
<feature type="domain" description="Secretion system C-terminal sorting" evidence="2">
    <location>
        <begin position="1"/>
        <end position="46"/>
    </location>
</feature>
<dbReference type="Proteomes" id="UP001139462">
    <property type="component" value="Unassembled WGS sequence"/>
</dbReference>
<name>A0A9X1R2N7_9FLAO</name>
<gene>
    <name evidence="3" type="ORF">K8344_08650</name>
</gene>
<protein>
    <submittedName>
        <fullName evidence="3">T9SS type A sorting domain-containing protein</fullName>
    </submittedName>
</protein>
<keyword evidence="1" id="KW-0732">Signal</keyword>
<organism evidence="3 4">
    <name type="scientific">Aequorivita xiaoshiensis</name>
    <dbReference type="NCBI Taxonomy" id="2874476"/>
    <lineage>
        <taxon>Bacteria</taxon>
        <taxon>Pseudomonadati</taxon>
        <taxon>Bacteroidota</taxon>
        <taxon>Flavobacteriia</taxon>
        <taxon>Flavobacteriales</taxon>
        <taxon>Flavobacteriaceae</taxon>
        <taxon>Aequorivita</taxon>
    </lineage>
</organism>
<evidence type="ECO:0000313" key="4">
    <source>
        <dbReference type="Proteomes" id="UP001139462"/>
    </source>
</evidence>
<sequence>MNGRKVKSEINNNQTSTAIEVSDLSAGEYVLKISNEDKITSQKIIIK</sequence>
<dbReference type="Pfam" id="PF18962">
    <property type="entry name" value="Por_Secre_tail"/>
    <property type="match status" value="1"/>
</dbReference>
<evidence type="ECO:0000259" key="2">
    <source>
        <dbReference type="Pfam" id="PF18962"/>
    </source>
</evidence>
<dbReference type="EMBL" id="JAIRBB010000006">
    <property type="protein sequence ID" value="MCG2431186.1"/>
    <property type="molecule type" value="Genomic_DNA"/>
</dbReference>
<evidence type="ECO:0000313" key="3">
    <source>
        <dbReference type="EMBL" id="MCG2431186.1"/>
    </source>
</evidence>
<comment type="caution">
    <text evidence="3">The sequence shown here is derived from an EMBL/GenBank/DDBJ whole genome shotgun (WGS) entry which is preliminary data.</text>
</comment>